<evidence type="ECO:0000313" key="5">
    <source>
        <dbReference type="Proteomes" id="UP000181790"/>
    </source>
</evidence>
<dbReference type="InterPro" id="IPR050278">
    <property type="entry name" value="Serine_Prot_S9B/DPPIV"/>
</dbReference>
<dbReference type="GO" id="GO:0008236">
    <property type="term" value="F:serine-type peptidase activity"/>
    <property type="evidence" value="ECO:0007669"/>
    <property type="project" value="InterPro"/>
</dbReference>
<comment type="caution">
    <text evidence="4">The sequence shown here is derived from an EMBL/GenBank/DDBJ whole genome shotgun (WGS) entry which is preliminary data.</text>
</comment>
<dbReference type="GO" id="GO:0008239">
    <property type="term" value="F:dipeptidyl-peptidase activity"/>
    <property type="evidence" value="ECO:0007669"/>
    <property type="project" value="TreeGrafter"/>
</dbReference>
<keyword evidence="5" id="KW-1185">Reference proteome</keyword>
<dbReference type="InterPro" id="IPR029058">
    <property type="entry name" value="AB_hydrolase_fold"/>
</dbReference>
<feature type="compositionally biased region" description="Low complexity" evidence="1">
    <location>
        <begin position="192"/>
        <end position="217"/>
    </location>
</feature>
<dbReference type="PANTHER" id="PTHR11731">
    <property type="entry name" value="PROTEASE FAMILY S9B,C DIPEPTIDYL-PEPTIDASE IV-RELATED"/>
    <property type="match status" value="1"/>
</dbReference>
<evidence type="ECO:0000256" key="2">
    <source>
        <dbReference type="SAM" id="SignalP"/>
    </source>
</evidence>
<feature type="region of interest" description="Disordered" evidence="1">
    <location>
        <begin position="165"/>
        <end position="218"/>
    </location>
</feature>
<sequence length="1016" mass="114376">MIRLLHLTILFCLPLSLFAQINKRPLTHADYDRWQSARSEKIADNGQWISYQVDVQEGDGTLYVRQSNRSSAANLPQEFTFPRGYQAQFTADSKFLVAKLKAPYADTRKAKLKKKKPDEMPKDSLLVLNLSTGQVTRFPNAKSFVIGKNGGNWLAFLQERKEAGASGLTAEARSAPTRRRNDTDLDDDLSAEADTTAPAPKTAAPRSQSATTRAAAAKKPKGDDLLIVNMADGSKQMIRYVSSVVASDNGRSIFFSRESHVDSLKAGQNPVPGVYLFDTRSRQIATVDTSSKRKIYKGLAVDTTGTHLAWIASADSANAEVKVFTLFYKNIQPLTGAVAGGKKAKMTSVAPAVWTIADTTTKALPKGWSINEFTTPRFSKDGKRLYFATAPIPQKAIKDTLTPDDEKVKMDIWSWTDSRLQPMQQKRLKEEKERGFLTVCDLTTNLPATATARPGNVVMLASREVPNVRPDYSRNPRYLLGSSDLPYQVISSWDPGHTDLYLIDTQTGDKKKIANDLMASEVQLSPGNKYAYWFDERDSLWRAYSIADSKLIDLTKGLPGKFFDEEHDTPNLPGSYGAAGWTTNDKYFWLYDRYDIWQLDPTGREKPLNLTMGWGRQNKVRLRRADLQESEERFENEPINAAESLYLTGIWESDKHTGILKAMPAKNNERQISILTQSNHRYFGLSKAKNAPVVTYYKGNFQEPINLYQTDTTLASPVKLTKVNPQQDSIRWGSVELVNWMGTNGVKLEGLLYKPEGFDPKKKYPMLVYFYERNSETLNDYKAPSPSRSTINIAYCVSNGYLVFVPDIVYTTGQPGPNAYDCIVPGVLSLIDKGFVNRDRIGIQGQSWGGYQTAYLITRTNLFRAAGAGAPVANMTSAYGGIRWGTGMSRMFQYEKTQSRIGGTLWDKPLNYIENSPLFFANRVETPLFMTHNDADGAVPWYQGIEFFTALRRLNKPVWMLVYNGEDHNLVQRHNAKDLSVRMYQFFDYYLKDAPMPRWMSEGRSAAEKDRGEMKY</sequence>
<dbReference type="SUPFAM" id="SSF53474">
    <property type="entry name" value="alpha/beta-Hydrolases"/>
    <property type="match status" value="1"/>
</dbReference>
<dbReference type="RefSeq" id="WP_071505621.1">
    <property type="nucleotide sequence ID" value="NZ_MORL01000019.1"/>
</dbReference>
<protein>
    <submittedName>
        <fullName evidence="4">S9 family peptidase</fullName>
    </submittedName>
</protein>
<name>A0A1S2VDA9_9BACT</name>
<dbReference type="InterPro" id="IPR001375">
    <property type="entry name" value="Peptidase_S9_cat"/>
</dbReference>
<evidence type="ECO:0000259" key="3">
    <source>
        <dbReference type="Pfam" id="PF00326"/>
    </source>
</evidence>
<dbReference type="Gene3D" id="3.40.50.1820">
    <property type="entry name" value="alpha/beta hydrolase"/>
    <property type="match status" value="1"/>
</dbReference>
<evidence type="ECO:0000313" key="4">
    <source>
        <dbReference type="EMBL" id="OIN56704.1"/>
    </source>
</evidence>
<gene>
    <name evidence="4" type="ORF">BLX24_23260</name>
</gene>
<evidence type="ECO:0000256" key="1">
    <source>
        <dbReference type="SAM" id="MobiDB-lite"/>
    </source>
</evidence>
<accession>A0A1S2VDA9</accession>
<feature type="domain" description="Peptidase S9 prolyl oligopeptidase catalytic" evidence="3">
    <location>
        <begin position="813"/>
        <end position="993"/>
    </location>
</feature>
<dbReference type="GO" id="GO:0006508">
    <property type="term" value="P:proteolysis"/>
    <property type="evidence" value="ECO:0007669"/>
    <property type="project" value="InterPro"/>
</dbReference>
<dbReference type="SUPFAM" id="SSF82171">
    <property type="entry name" value="DPP6 N-terminal domain-like"/>
    <property type="match status" value="1"/>
</dbReference>
<dbReference type="EMBL" id="MORL01000019">
    <property type="protein sequence ID" value="OIN56704.1"/>
    <property type="molecule type" value="Genomic_DNA"/>
</dbReference>
<dbReference type="AlphaFoldDB" id="A0A1S2VDA9"/>
<dbReference type="PANTHER" id="PTHR11731:SF193">
    <property type="entry name" value="DIPEPTIDYL PEPTIDASE 9"/>
    <property type="match status" value="1"/>
</dbReference>
<reference evidence="4 5" key="1">
    <citation type="submission" date="2016-10" db="EMBL/GenBank/DDBJ databases">
        <title>Arsenicibacter rosenii gen. nov., sp. nov., an efficient arsenic-methylating bacterium isolated from an arsenic-contaminated paddy soil.</title>
        <authorList>
            <person name="Huang K."/>
        </authorList>
    </citation>
    <scope>NUCLEOTIDE SEQUENCE [LARGE SCALE GENOMIC DNA]</scope>
    <source>
        <strain evidence="4 5">SM-1</strain>
    </source>
</reference>
<dbReference type="OrthoDB" id="9812921at2"/>
<proteinExistence type="predicted"/>
<feature type="chain" id="PRO_5010302480" evidence="2">
    <location>
        <begin position="20"/>
        <end position="1016"/>
    </location>
</feature>
<organism evidence="4 5">
    <name type="scientific">Arsenicibacter rosenii</name>
    <dbReference type="NCBI Taxonomy" id="1750698"/>
    <lineage>
        <taxon>Bacteria</taxon>
        <taxon>Pseudomonadati</taxon>
        <taxon>Bacteroidota</taxon>
        <taxon>Cytophagia</taxon>
        <taxon>Cytophagales</taxon>
        <taxon>Spirosomataceae</taxon>
        <taxon>Arsenicibacter</taxon>
    </lineage>
</organism>
<dbReference type="Pfam" id="PF00326">
    <property type="entry name" value="Peptidase_S9"/>
    <property type="match status" value="1"/>
</dbReference>
<keyword evidence="2" id="KW-0732">Signal</keyword>
<dbReference type="Proteomes" id="UP000181790">
    <property type="component" value="Unassembled WGS sequence"/>
</dbReference>
<feature type="signal peptide" evidence="2">
    <location>
        <begin position="1"/>
        <end position="19"/>
    </location>
</feature>